<dbReference type="EMBL" id="CAJPDS010000003">
    <property type="protein sequence ID" value="CAF9905375.1"/>
    <property type="molecule type" value="Genomic_DNA"/>
</dbReference>
<dbReference type="AlphaFoldDB" id="A0A8H3I6Q8"/>
<feature type="compositionally biased region" description="Gly residues" evidence="1">
    <location>
        <begin position="1"/>
        <end position="10"/>
    </location>
</feature>
<name>A0A8H3I6Q8_9LECA</name>
<evidence type="ECO:0000256" key="1">
    <source>
        <dbReference type="SAM" id="MobiDB-lite"/>
    </source>
</evidence>
<accession>A0A8H3I6Q8</accession>
<comment type="caution">
    <text evidence="2">The sequence shown here is derived from an EMBL/GenBank/DDBJ whole genome shotgun (WGS) entry which is preliminary data.</text>
</comment>
<organism evidence="2 3">
    <name type="scientific">Heterodermia speciosa</name>
    <dbReference type="NCBI Taxonomy" id="116794"/>
    <lineage>
        <taxon>Eukaryota</taxon>
        <taxon>Fungi</taxon>
        <taxon>Dikarya</taxon>
        <taxon>Ascomycota</taxon>
        <taxon>Pezizomycotina</taxon>
        <taxon>Lecanoromycetes</taxon>
        <taxon>OSLEUM clade</taxon>
        <taxon>Lecanoromycetidae</taxon>
        <taxon>Caliciales</taxon>
        <taxon>Physciaceae</taxon>
        <taxon>Heterodermia</taxon>
    </lineage>
</organism>
<gene>
    <name evidence="2" type="ORF">HETSPECPRED_004974</name>
</gene>
<feature type="region of interest" description="Disordered" evidence="1">
    <location>
        <begin position="54"/>
        <end position="117"/>
    </location>
</feature>
<feature type="compositionally biased region" description="Basic and acidic residues" evidence="1">
    <location>
        <begin position="54"/>
        <end position="71"/>
    </location>
</feature>
<evidence type="ECO:0000313" key="2">
    <source>
        <dbReference type="EMBL" id="CAF9905375.1"/>
    </source>
</evidence>
<evidence type="ECO:0000313" key="3">
    <source>
        <dbReference type="Proteomes" id="UP000664521"/>
    </source>
</evidence>
<sequence length="117" mass="12484">MSHGSFGGGLPRKSPLGQIEEQTKQASQVLRTEGLDESKPSAVADLVERALHPKAAAKHDEVKPEAPEKTVLEGAGENVGAELSRSNAIKRAVARPQRAKSQLHRSNAVKGHNRVVP</sequence>
<feature type="region of interest" description="Disordered" evidence="1">
    <location>
        <begin position="1"/>
        <end position="40"/>
    </location>
</feature>
<proteinExistence type="predicted"/>
<dbReference type="Proteomes" id="UP000664521">
    <property type="component" value="Unassembled WGS sequence"/>
</dbReference>
<protein>
    <submittedName>
        <fullName evidence="2">Uncharacterized protein</fullName>
    </submittedName>
</protein>
<keyword evidence="3" id="KW-1185">Reference proteome</keyword>
<reference evidence="2" key="1">
    <citation type="submission" date="2021-03" db="EMBL/GenBank/DDBJ databases">
        <authorList>
            <person name="Tagirdzhanova G."/>
        </authorList>
    </citation>
    <scope>NUCLEOTIDE SEQUENCE</scope>
</reference>